<protein>
    <submittedName>
        <fullName evidence="2">Uncharacterized protein</fullName>
    </submittedName>
</protein>
<keyword evidence="1" id="KW-0472">Membrane</keyword>
<name>A0A3B4F7N9_9CICH</name>
<proteinExistence type="predicted"/>
<evidence type="ECO:0000313" key="2">
    <source>
        <dbReference type="Ensembl" id="ENSPNYP00000005933.1"/>
    </source>
</evidence>
<dbReference type="AlphaFoldDB" id="A0A3B4F7N9"/>
<feature type="transmembrane region" description="Helical" evidence="1">
    <location>
        <begin position="21"/>
        <end position="44"/>
    </location>
</feature>
<evidence type="ECO:0000256" key="1">
    <source>
        <dbReference type="SAM" id="Phobius"/>
    </source>
</evidence>
<accession>A0A3B4F7N9</accession>
<keyword evidence="1" id="KW-1133">Transmembrane helix</keyword>
<organism evidence="2">
    <name type="scientific">Pundamilia nyererei</name>
    <dbReference type="NCBI Taxonomy" id="303518"/>
    <lineage>
        <taxon>Eukaryota</taxon>
        <taxon>Metazoa</taxon>
        <taxon>Chordata</taxon>
        <taxon>Craniata</taxon>
        <taxon>Vertebrata</taxon>
        <taxon>Euteleostomi</taxon>
        <taxon>Actinopterygii</taxon>
        <taxon>Neopterygii</taxon>
        <taxon>Teleostei</taxon>
        <taxon>Neoteleostei</taxon>
        <taxon>Acanthomorphata</taxon>
        <taxon>Ovalentaria</taxon>
        <taxon>Cichlomorphae</taxon>
        <taxon>Cichliformes</taxon>
        <taxon>Cichlidae</taxon>
        <taxon>African cichlids</taxon>
        <taxon>Pseudocrenilabrinae</taxon>
        <taxon>Haplochromini</taxon>
        <taxon>Pundamilia</taxon>
    </lineage>
</organism>
<reference evidence="2" key="1">
    <citation type="submission" date="2023-09" db="UniProtKB">
        <authorList>
            <consortium name="Ensembl"/>
        </authorList>
    </citation>
    <scope>IDENTIFICATION</scope>
</reference>
<dbReference type="Ensembl" id="ENSPNYT00000006084.1">
    <property type="protein sequence ID" value="ENSPNYP00000005933.1"/>
    <property type="gene ID" value="ENSPNYG00000004589.1"/>
</dbReference>
<keyword evidence="1" id="KW-0812">Transmembrane</keyword>
<sequence length="208" mass="23348">ANWDWKSTMWLLIKVVCLRPRLTICCASCFILIVLVLCSGHVMYTKCKMQTSPAQFKKKTRDQTESELKNPPALFFFLKAELVFIDIFELLYITVCHALSADVRKWSSPTSLGLSRFLFLAPRVPAGTVVLSDAEGTLVISAQFVSEQLHFKQRLTASDEAQGVLQVHANSNSWRASRAREAVHVCLQADSRAPRVVEAFLSSNQVPF</sequence>